<dbReference type="GO" id="GO:0005681">
    <property type="term" value="C:spliceosomal complex"/>
    <property type="evidence" value="ECO:0007669"/>
    <property type="project" value="TreeGrafter"/>
</dbReference>
<dbReference type="GeneID" id="111578633"/>
<dbReference type="GO" id="GO:0004386">
    <property type="term" value="F:helicase activity"/>
    <property type="evidence" value="ECO:0007669"/>
    <property type="project" value="TreeGrafter"/>
</dbReference>
<reference evidence="5" key="2">
    <citation type="submission" date="2025-08" db="UniProtKB">
        <authorList>
            <consortium name="Ensembl"/>
        </authorList>
    </citation>
    <scope>IDENTIFICATION</scope>
</reference>
<protein>
    <recommendedName>
        <fullName evidence="4">Helicase ATP-binding domain-containing protein</fullName>
    </recommendedName>
</protein>
<reference evidence="5" key="3">
    <citation type="submission" date="2025-09" db="UniProtKB">
        <authorList>
            <consortium name="Ensembl"/>
        </authorList>
    </citation>
    <scope>IDENTIFICATION</scope>
</reference>
<dbReference type="FunFam" id="3.40.50.300:FF:001055">
    <property type="entry name" value="putative pre-mRNA-splicing factor ATP-dependent RNA helicase DHX32"/>
    <property type="match status" value="1"/>
</dbReference>
<feature type="region of interest" description="Disordered" evidence="3">
    <location>
        <begin position="713"/>
        <end position="741"/>
    </location>
</feature>
<dbReference type="PANTHER" id="PTHR18934">
    <property type="entry name" value="ATP-DEPENDENT RNA HELICASE"/>
    <property type="match status" value="1"/>
</dbReference>
<dbReference type="PROSITE" id="PS51192">
    <property type="entry name" value="HELICASE_ATP_BIND_1"/>
    <property type="match status" value="1"/>
</dbReference>
<dbReference type="KEGG" id="aoce:111578633"/>
<dbReference type="InterPro" id="IPR027417">
    <property type="entry name" value="P-loop_NTPase"/>
</dbReference>
<reference evidence="5 6" key="1">
    <citation type="submission" date="2022-01" db="EMBL/GenBank/DDBJ databases">
        <title>A chromosome-scale genome assembly of the false clownfish, Amphiprion ocellaris.</title>
        <authorList>
            <person name="Ryu T."/>
        </authorList>
    </citation>
    <scope>NUCLEOTIDE SEQUENCE [LARGE SCALE GENOMIC DNA]</scope>
</reference>
<proteinExistence type="predicted"/>
<keyword evidence="2" id="KW-0067">ATP-binding</keyword>
<dbReference type="InterPro" id="IPR048333">
    <property type="entry name" value="HA2_WH"/>
</dbReference>
<name>A0AAQ5XXJ8_AMPOC</name>
<dbReference type="Pfam" id="PF21010">
    <property type="entry name" value="HA2_C"/>
    <property type="match status" value="1"/>
</dbReference>
<evidence type="ECO:0000256" key="1">
    <source>
        <dbReference type="ARBA" id="ARBA00022741"/>
    </source>
</evidence>
<dbReference type="RefSeq" id="XP_023141308.1">
    <property type="nucleotide sequence ID" value="XM_023285540.3"/>
</dbReference>
<evidence type="ECO:0000256" key="2">
    <source>
        <dbReference type="ARBA" id="ARBA00022840"/>
    </source>
</evidence>
<dbReference type="Ensembl" id="ENSAOCT00000073800.1">
    <property type="protein sequence ID" value="ENSAOCP00000045244.1"/>
    <property type="gene ID" value="ENSAOCG00000016349.2"/>
</dbReference>
<dbReference type="Pfam" id="PF04408">
    <property type="entry name" value="WHD_HA2"/>
    <property type="match status" value="1"/>
</dbReference>
<dbReference type="GO" id="GO:0005524">
    <property type="term" value="F:ATP binding"/>
    <property type="evidence" value="ECO:0007669"/>
    <property type="project" value="UniProtKB-KW"/>
</dbReference>
<accession>A0AAQ5XXJ8</accession>
<evidence type="ECO:0000313" key="6">
    <source>
        <dbReference type="Proteomes" id="UP001501940"/>
    </source>
</evidence>
<dbReference type="InterPro" id="IPR014001">
    <property type="entry name" value="Helicase_ATP-bd"/>
</dbReference>
<evidence type="ECO:0000259" key="4">
    <source>
        <dbReference type="PROSITE" id="PS51192"/>
    </source>
</evidence>
<keyword evidence="1" id="KW-0547">Nucleotide-binding</keyword>
<dbReference type="AlphaFoldDB" id="A0AAQ5XXJ8"/>
<dbReference type="SMART" id="SM00847">
    <property type="entry name" value="HA2"/>
    <property type="match status" value="1"/>
</dbReference>
<dbReference type="GO" id="GO:0003723">
    <property type="term" value="F:RNA binding"/>
    <property type="evidence" value="ECO:0007669"/>
    <property type="project" value="TreeGrafter"/>
</dbReference>
<evidence type="ECO:0000313" key="5">
    <source>
        <dbReference type="Ensembl" id="ENSAOCP00000045244.1"/>
    </source>
</evidence>
<evidence type="ECO:0000256" key="3">
    <source>
        <dbReference type="SAM" id="MobiDB-lite"/>
    </source>
</evidence>
<dbReference type="Gene3D" id="1.20.120.1080">
    <property type="match status" value="1"/>
</dbReference>
<dbReference type="InterPro" id="IPR011709">
    <property type="entry name" value="DEAD-box_helicase_OB_fold"/>
</dbReference>
<dbReference type="SUPFAM" id="SSF52540">
    <property type="entry name" value="P-loop containing nucleoside triphosphate hydrolases"/>
    <property type="match status" value="1"/>
</dbReference>
<dbReference type="InterPro" id="IPR007502">
    <property type="entry name" value="Helicase-assoc_dom"/>
</dbReference>
<dbReference type="Proteomes" id="UP001501940">
    <property type="component" value="Chromosome 16"/>
</dbReference>
<dbReference type="PANTHER" id="PTHR18934:SF88">
    <property type="entry name" value="PRE-MRNA-SPLICING FACTOR ATP-DEPENDENT RNA HELICASE DHX32-RELATED"/>
    <property type="match status" value="1"/>
</dbReference>
<organism evidence="5 6">
    <name type="scientific">Amphiprion ocellaris</name>
    <name type="common">Clown anemonefish</name>
    <dbReference type="NCBI Taxonomy" id="80972"/>
    <lineage>
        <taxon>Eukaryota</taxon>
        <taxon>Metazoa</taxon>
        <taxon>Chordata</taxon>
        <taxon>Craniata</taxon>
        <taxon>Vertebrata</taxon>
        <taxon>Euteleostomi</taxon>
        <taxon>Actinopterygii</taxon>
        <taxon>Neopterygii</taxon>
        <taxon>Teleostei</taxon>
        <taxon>Neoteleostei</taxon>
        <taxon>Acanthomorphata</taxon>
        <taxon>Ovalentaria</taxon>
        <taxon>Pomacentridae</taxon>
        <taxon>Amphiprion</taxon>
    </lineage>
</organism>
<dbReference type="Pfam" id="PF07717">
    <property type="entry name" value="OB_NTP_bind"/>
    <property type="match status" value="1"/>
</dbReference>
<keyword evidence="6" id="KW-1185">Reference proteome</keyword>
<dbReference type="Gene3D" id="3.40.50.300">
    <property type="entry name" value="P-loop containing nucleotide triphosphate hydrolases"/>
    <property type="match status" value="2"/>
</dbReference>
<feature type="domain" description="Helicase ATP-binding" evidence="4">
    <location>
        <begin position="72"/>
        <end position="238"/>
    </location>
</feature>
<dbReference type="CTD" id="558937"/>
<sequence>MAQDVTSLSGEDCFEGKSPCCSDSEALSQGDKEYDDILELNQFDGLPYSSRFYKLLRERQELPVWKAKCEFMDTLAKGQFVVVSGSARTGRSSQIPQWCAEFCLSVQFQHGLVVCTQIHAQQAVDLALRVADEMDVNIGHEVGYSIPLETCCTNDTVLRYCTDDVLLREMMSDPLLERYAVVVVDQAHQRTVATDVLQGLLKDVALQRPDLRVVILTAVEPAPKQLAHFTGSPLPVIHLETLGAGEVVYSSTGDSYFCSALRLVLEIHHSEEKGDVIVFLVTTQEIDLAHDILCHEGHSLAPDLGELLPVAVHPGQTGNLPVLGEEEETGRTRRVFLTSSPNEDFFWALSSISFVIDAGLEKRYVYNPRIRTNSVIIQPISTGQTESRRQLAGPTGKCFCLYPKDRQLPAQIRPHIMESDFTSTVLFLKRMEIAGLGHCDFMDRPDPGGLMQALEELDYLAALDNDGNLSEMGIIMSEFPLEPQMAKTVLASCEFDCVSEVLIIAAMLTAPTCFMIPSAELKPEATQCHMKFQHPEGDHFTLINIYKAFKQQQQDPYCNVEKWCQDFYLNHTSLLTADALRTELSDTLKRIELPISVAAFGSRSNTIHIKRALLAGFFMQVARDVDGSGNYFILTHKHVAQIHPLSGYGAKSPKLGLPEWVLFHEHSFSEDNCLRTATHITPEEFIQMAPQYFFYNLPSSESKDILQNILNHGASQYQEEKPTTSQDEPEEDQTSERCVIQ</sequence>
<dbReference type="GeneTree" id="ENSGT00940000157227"/>